<dbReference type="Proteomes" id="UP000594261">
    <property type="component" value="Chromosome 4"/>
</dbReference>
<evidence type="ECO:0000313" key="2">
    <source>
        <dbReference type="EnsemblPlants" id="QL04p047196:mrna"/>
    </source>
</evidence>
<accession>A0A7N2LIA9</accession>
<dbReference type="InterPro" id="IPR052799">
    <property type="entry name" value="Rho_GAP_Regulators"/>
</dbReference>
<dbReference type="EnsemblPlants" id="QL02p065377:mrna">
    <property type="protein sequence ID" value="QL02p065377:mrna"/>
    <property type="gene ID" value="QL02p065377"/>
</dbReference>
<sequence>MCQIGSSPGFEDGAFESAKLVRPAASFYHVVDDCLYFVDSEVSRLQEHLQAERDLQAALEVGLSMSSGQFSSSRSTDSKPRAKLEEIALAEANVAKLKQKVVE</sequence>
<evidence type="ECO:0000313" key="3">
    <source>
        <dbReference type="Proteomes" id="UP000594261"/>
    </source>
</evidence>
<dbReference type="PANTHER" id="PTHR46265">
    <property type="entry name" value="RHO GTPASE-ACTIVATING PROTEIN 7"/>
    <property type="match status" value="1"/>
</dbReference>
<keyword evidence="3" id="KW-1185">Reference proteome</keyword>
<dbReference type="Pfam" id="PF14389">
    <property type="entry name" value="Lzipper-MIP1"/>
    <property type="match status" value="1"/>
</dbReference>
<organism evidence="2 3">
    <name type="scientific">Quercus lobata</name>
    <name type="common">Valley oak</name>
    <dbReference type="NCBI Taxonomy" id="97700"/>
    <lineage>
        <taxon>Eukaryota</taxon>
        <taxon>Viridiplantae</taxon>
        <taxon>Streptophyta</taxon>
        <taxon>Embryophyta</taxon>
        <taxon>Tracheophyta</taxon>
        <taxon>Spermatophyta</taxon>
        <taxon>Magnoliopsida</taxon>
        <taxon>eudicotyledons</taxon>
        <taxon>Gunneridae</taxon>
        <taxon>Pentapetalae</taxon>
        <taxon>rosids</taxon>
        <taxon>fabids</taxon>
        <taxon>Fagales</taxon>
        <taxon>Fagaceae</taxon>
        <taxon>Quercus</taxon>
    </lineage>
</organism>
<dbReference type="Gramene" id="QL02p065377:mrna">
    <property type="protein sequence ID" value="QL02p065377:mrna"/>
    <property type="gene ID" value="QL02p065377"/>
</dbReference>
<feature type="domain" description="Ternary complex factor MIP1 leucine-zipper" evidence="1">
    <location>
        <begin position="40"/>
        <end position="103"/>
    </location>
</feature>
<evidence type="ECO:0000259" key="1">
    <source>
        <dbReference type="Pfam" id="PF14389"/>
    </source>
</evidence>
<name>A0A7N2LIA9_QUELO</name>
<reference evidence="2 3" key="1">
    <citation type="journal article" date="2016" name="G3 (Bethesda)">
        <title>First Draft Assembly and Annotation of the Genome of a California Endemic Oak Quercus lobata Nee (Fagaceae).</title>
        <authorList>
            <person name="Sork V.L."/>
            <person name="Fitz-Gibbon S.T."/>
            <person name="Puiu D."/>
            <person name="Crepeau M."/>
            <person name="Gugger P.F."/>
            <person name="Sherman R."/>
            <person name="Stevens K."/>
            <person name="Langley C.H."/>
            <person name="Pellegrini M."/>
            <person name="Salzberg S.L."/>
        </authorList>
    </citation>
    <scope>NUCLEOTIDE SEQUENCE [LARGE SCALE GENOMIC DNA]</scope>
    <source>
        <strain evidence="3">cv. SW786</strain>
    </source>
</reference>
<proteinExistence type="predicted"/>
<dbReference type="EMBL" id="LRBV02000004">
    <property type="status" value="NOT_ANNOTATED_CDS"/>
    <property type="molecule type" value="Genomic_DNA"/>
</dbReference>
<dbReference type="InterPro" id="IPR025757">
    <property type="entry name" value="MIP1_Leuzipper"/>
</dbReference>
<dbReference type="AlphaFoldDB" id="A0A7N2LIA9"/>
<reference evidence="2" key="2">
    <citation type="submission" date="2021-01" db="UniProtKB">
        <authorList>
            <consortium name="EnsemblPlants"/>
        </authorList>
    </citation>
    <scope>IDENTIFICATION</scope>
</reference>
<dbReference type="EnsemblPlants" id="QL04p047196:mrna">
    <property type="protein sequence ID" value="QL04p047196:mrna"/>
    <property type="gene ID" value="QL04p047196"/>
</dbReference>
<dbReference type="Proteomes" id="UP000594261">
    <property type="component" value="Chromosome 2"/>
</dbReference>
<dbReference type="Gramene" id="QL04p047196:mrna">
    <property type="protein sequence ID" value="QL04p047196:mrna"/>
    <property type="gene ID" value="QL04p047196"/>
</dbReference>
<dbReference type="InParanoid" id="A0A7N2LIA9"/>
<dbReference type="PANTHER" id="PTHR46265:SF2">
    <property type="entry name" value="RHO GTPASE-ACTIVATING PROTEIN 7"/>
    <property type="match status" value="1"/>
</dbReference>
<protein>
    <recommendedName>
        <fullName evidence="1">Ternary complex factor MIP1 leucine-zipper domain-containing protein</fullName>
    </recommendedName>
</protein>